<dbReference type="AlphaFoldDB" id="A0AA38XKQ6"/>
<feature type="compositionally biased region" description="Basic and acidic residues" evidence="1">
    <location>
        <begin position="573"/>
        <end position="582"/>
    </location>
</feature>
<gene>
    <name evidence="2" type="ORF">H2200_001357</name>
</gene>
<feature type="region of interest" description="Disordered" evidence="1">
    <location>
        <begin position="556"/>
        <end position="585"/>
    </location>
</feature>
<proteinExistence type="predicted"/>
<sequence length="616" mass="69215">MPDQRKRRNAPAKLPEHIFIDQGPQSFQQDTSRLVSSQARRFQSAGKRQQQRLSARQDAGYVRSLVGWKSTSSTPSVEGRQRASVSPLKSKSPEQDEMLLETEPEDKKNQPQISLSIRTGLRVDPFSAFPSSNTKIVMLQVDYYIHIWAPHKAGNFDDLMGYNTQLDLCWPIAMQDDMLFDATVAVSRTAWVLAQGKDPSEDQFVLYHRGLALASLREKLSSAKTGCKEACLFTIGRMISIAYMSSEPEAFVAHFEAFHQIAQTYIDEHPNSDVARVIKNRLDSWKALHGYRTGQNLLHEGASQPQPTSLSSSRPSTSPKGQLRARTLTMLAGLELPPKIARPLRLLTQSLGQMTTRSTAVSKLAPELAEYARKFSEILRICDDLAATDLQLCCAVVAFCLQLRQHLLFFGEEVGSDMDLLDDHEGIVQADDMAKTFINQKLEGFSDSDEQRMTLTWSALNLGSFLLQQSDNRLRTKGHIIHMNLSLHLGVDLMNSSPLYNDGSTIWSLIESMLNGPDKMGTLWHPELAEQWQRDWQGSLKRQIRWEKQGVWMIGAPKRSSGHAGRNSSSSPDKGKRVEDARSPGVPVLMLERDADVDIIEYLVLREARDSLPRVE</sequence>
<accession>A0AA38XKQ6</accession>
<feature type="compositionally biased region" description="Acidic residues" evidence="1">
    <location>
        <begin position="95"/>
        <end position="104"/>
    </location>
</feature>
<feature type="compositionally biased region" description="Low complexity" evidence="1">
    <location>
        <begin position="303"/>
        <end position="319"/>
    </location>
</feature>
<organism evidence="2 3">
    <name type="scientific">Cladophialophora chaetospira</name>
    <dbReference type="NCBI Taxonomy" id="386627"/>
    <lineage>
        <taxon>Eukaryota</taxon>
        <taxon>Fungi</taxon>
        <taxon>Dikarya</taxon>
        <taxon>Ascomycota</taxon>
        <taxon>Pezizomycotina</taxon>
        <taxon>Eurotiomycetes</taxon>
        <taxon>Chaetothyriomycetidae</taxon>
        <taxon>Chaetothyriales</taxon>
        <taxon>Herpotrichiellaceae</taxon>
        <taxon>Cladophialophora</taxon>
    </lineage>
</organism>
<feature type="region of interest" description="Disordered" evidence="1">
    <location>
        <begin position="297"/>
        <end position="322"/>
    </location>
</feature>
<feature type="region of interest" description="Disordered" evidence="1">
    <location>
        <begin position="70"/>
        <end position="111"/>
    </location>
</feature>
<name>A0AA38XKQ6_9EURO</name>
<protein>
    <submittedName>
        <fullName evidence="2">Uncharacterized protein</fullName>
    </submittedName>
</protein>
<dbReference type="Proteomes" id="UP001172673">
    <property type="component" value="Unassembled WGS sequence"/>
</dbReference>
<evidence type="ECO:0000313" key="3">
    <source>
        <dbReference type="Proteomes" id="UP001172673"/>
    </source>
</evidence>
<feature type="compositionally biased region" description="Low complexity" evidence="1">
    <location>
        <begin position="562"/>
        <end position="571"/>
    </location>
</feature>
<comment type="caution">
    <text evidence="2">The sequence shown here is derived from an EMBL/GenBank/DDBJ whole genome shotgun (WGS) entry which is preliminary data.</text>
</comment>
<reference evidence="2" key="1">
    <citation type="submission" date="2022-10" db="EMBL/GenBank/DDBJ databases">
        <title>Culturing micro-colonial fungi from biological soil crusts in the Mojave desert and describing Neophaeococcomyces mojavensis, and introducing the new genera and species Taxawa tesnikishii.</title>
        <authorList>
            <person name="Kurbessoian T."/>
            <person name="Stajich J.E."/>
        </authorList>
    </citation>
    <scope>NUCLEOTIDE SEQUENCE</scope>
    <source>
        <strain evidence="2">TK_41</strain>
    </source>
</reference>
<feature type="compositionally biased region" description="Polar residues" evidence="1">
    <location>
        <begin position="23"/>
        <end position="54"/>
    </location>
</feature>
<evidence type="ECO:0000256" key="1">
    <source>
        <dbReference type="SAM" id="MobiDB-lite"/>
    </source>
</evidence>
<feature type="compositionally biased region" description="Basic residues" evidence="1">
    <location>
        <begin position="1"/>
        <end position="10"/>
    </location>
</feature>
<evidence type="ECO:0000313" key="2">
    <source>
        <dbReference type="EMBL" id="KAJ9615282.1"/>
    </source>
</evidence>
<feature type="region of interest" description="Disordered" evidence="1">
    <location>
        <begin position="1"/>
        <end position="57"/>
    </location>
</feature>
<keyword evidence="3" id="KW-1185">Reference proteome</keyword>
<dbReference type="EMBL" id="JAPDRK010000002">
    <property type="protein sequence ID" value="KAJ9615282.1"/>
    <property type="molecule type" value="Genomic_DNA"/>
</dbReference>